<dbReference type="EnsemblMetazoa" id="MESCA006810-RA">
    <property type="protein sequence ID" value="MESCA006810-PA"/>
    <property type="gene ID" value="MESCA006810"/>
</dbReference>
<protein>
    <submittedName>
        <fullName evidence="2">Uncharacterized protein</fullName>
    </submittedName>
</protein>
<dbReference type="Proteomes" id="UP000015102">
    <property type="component" value="Unassembled WGS sequence"/>
</dbReference>
<dbReference type="EMBL" id="CAQQ02193518">
    <property type="status" value="NOT_ANNOTATED_CDS"/>
    <property type="molecule type" value="Genomic_DNA"/>
</dbReference>
<reference evidence="3" key="1">
    <citation type="submission" date="2013-02" db="EMBL/GenBank/DDBJ databases">
        <authorList>
            <person name="Hughes D."/>
        </authorList>
    </citation>
    <scope>NUCLEOTIDE SEQUENCE</scope>
    <source>
        <strain>Durham</strain>
        <strain evidence="3">NC isolate 2 -- Noor lab</strain>
    </source>
</reference>
<feature type="compositionally biased region" description="Polar residues" evidence="1">
    <location>
        <begin position="57"/>
        <end position="68"/>
    </location>
</feature>
<keyword evidence="3" id="KW-1185">Reference proteome</keyword>
<evidence type="ECO:0000256" key="1">
    <source>
        <dbReference type="SAM" id="MobiDB-lite"/>
    </source>
</evidence>
<evidence type="ECO:0000313" key="2">
    <source>
        <dbReference type="EnsemblMetazoa" id="MESCA006810-PA"/>
    </source>
</evidence>
<name>T1GSZ4_MEGSC</name>
<dbReference type="EMBL" id="CAQQ02193517">
    <property type="status" value="NOT_ANNOTATED_CDS"/>
    <property type="molecule type" value="Genomic_DNA"/>
</dbReference>
<accession>T1GSZ4</accession>
<organism evidence="2 3">
    <name type="scientific">Megaselia scalaris</name>
    <name type="common">Humpbacked fly</name>
    <name type="synonym">Phora scalaris</name>
    <dbReference type="NCBI Taxonomy" id="36166"/>
    <lineage>
        <taxon>Eukaryota</taxon>
        <taxon>Metazoa</taxon>
        <taxon>Ecdysozoa</taxon>
        <taxon>Arthropoda</taxon>
        <taxon>Hexapoda</taxon>
        <taxon>Insecta</taxon>
        <taxon>Pterygota</taxon>
        <taxon>Neoptera</taxon>
        <taxon>Endopterygota</taxon>
        <taxon>Diptera</taxon>
        <taxon>Brachycera</taxon>
        <taxon>Muscomorpha</taxon>
        <taxon>Platypezoidea</taxon>
        <taxon>Phoridae</taxon>
        <taxon>Megaseliini</taxon>
        <taxon>Megaselia</taxon>
    </lineage>
</organism>
<dbReference type="STRING" id="36166.T1GSZ4"/>
<proteinExistence type="predicted"/>
<evidence type="ECO:0000313" key="3">
    <source>
        <dbReference type="Proteomes" id="UP000015102"/>
    </source>
</evidence>
<sequence>MESYWRIPVHLKANDLNIRAKILAGEDVDQEEANEQDDDKDSSEEEEDYLDAHINQRKQQMDNLVFNNSDDEDNDEKWEALKNSRKSKSKSRVNI</sequence>
<dbReference type="AlphaFoldDB" id="T1GSZ4"/>
<dbReference type="EMBL" id="CAQQ02193516">
    <property type="status" value="NOT_ANNOTATED_CDS"/>
    <property type="molecule type" value="Genomic_DNA"/>
</dbReference>
<dbReference type="HOGENOM" id="CLU_2375177_0_0_1"/>
<feature type="compositionally biased region" description="Basic residues" evidence="1">
    <location>
        <begin position="83"/>
        <end position="95"/>
    </location>
</feature>
<reference evidence="2" key="2">
    <citation type="submission" date="2015-06" db="UniProtKB">
        <authorList>
            <consortium name="EnsemblMetazoa"/>
        </authorList>
    </citation>
    <scope>IDENTIFICATION</scope>
</reference>
<feature type="region of interest" description="Disordered" evidence="1">
    <location>
        <begin position="25"/>
        <end position="95"/>
    </location>
</feature>
<feature type="compositionally biased region" description="Acidic residues" evidence="1">
    <location>
        <begin position="26"/>
        <end position="49"/>
    </location>
</feature>